<comment type="caution">
    <text evidence="6">The sequence shown here is derived from an EMBL/GenBank/DDBJ whole genome shotgun (WGS) entry which is preliminary data.</text>
</comment>
<organism evidence="6 7">
    <name type="scientific">Paenibacillus cookii</name>
    <dbReference type="NCBI Taxonomy" id="157839"/>
    <lineage>
        <taxon>Bacteria</taxon>
        <taxon>Bacillati</taxon>
        <taxon>Bacillota</taxon>
        <taxon>Bacilli</taxon>
        <taxon>Bacillales</taxon>
        <taxon>Paenibacillaceae</taxon>
        <taxon>Paenibacillus</taxon>
    </lineage>
</organism>
<dbReference type="Proteomes" id="UP000680638">
    <property type="component" value="Unassembled WGS sequence"/>
</dbReference>
<proteinExistence type="predicted"/>
<feature type="domain" description="HTH araC/xylS-type" evidence="5">
    <location>
        <begin position="672"/>
        <end position="771"/>
    </location>
</feature>
<evidence type="ECO:0000259" key="5">
    <source>
        <dbReference type="PROSITE" id="PS01124"/>
    </source>
</evidence>
<evidence type="ECO:0000313" key="6">
    <source>
        <dbReference type="EMBL" id="GIO68286.1"/>
    </source>
</evidence>
<keyword evidence="7" id="KW-1185">Reference proteome</keyword>
<evidence type="ECO:0000256" key="1">
    <source>
        <dbReference type="ARBA" id="ARBA00023015"/>
    </source>
</evidence>
<dbReference type="Pfam" id="PF12833">
    <property type="entry name" value="HTH_18"/>
    <property type="match status" value="1"/>
</dbReference>
<dbReference type="InterPro" id="IPR041522">
    <property type="entry name" value="CdaR_GGDEF"/>
</dbReference>
<keyword evidence="4" id="KW-1133">Transmembrane helix</keyword>
<dbReference type="Gene3D" id="1.10.10.60">
    <property type="entry name" value="Homeodomain-like"/>
    <property type="match status" value="2"/>
</dbReference>
<dbReference type="InterPro" id="IPR018062">
    <property type="entry name" value="HTH_AraC-typ_CS"/>
</dbReference>
<keyword evidence="2" id="KW-0238">DNA-binding</keyword>
<accession>A0ABQ4LYB8</accession>
<dbReference type="CDD" id="cd18774">
    <property type="entry name" value="PDC2_HK_sensor"/>
    <property type="match status" value="1"/>
</dbReference>
<dbReference type="EMBL" id="BORW01000016">
    <property type="protein sequence ID" value="GIO68286.1"/>
    <property type="molecule type" value="Genomic_DNA"/>
</dbReference>
<feature type="transmembrane region" description="Helical" evidence="4">
    <location>
        <begin position="306"/>
        <end position="324"/>
    </location>
</feature>
<dbReference type="PANTHER" id="PTHR43280:SF2">
    <property type="entry name" value="HTH-TYPE TRANSCRIPTIONAL REGULATOR EXSA"/>
    <property type="match status" value="1"/>
</dbReference>
<dbReference type="InterPro" id="IPR020449">
    <property type="entry name" value="Tscrpt_reg_AraC-type_HTH"/>
</dbReference>
<keyword evidence="1" id="KW-0805">Transcription regulation</keyword>
<keyword evidence="4" id="KW-0812">Transmembrane</keyword>
<gene>
    <name evidence="6" type="ORF">J21TS3_31070</name>
</gene>
<dbReference type="InterPro" id="IPR009057">
    <property type="entry name" value="Homeodomain-like_sf"/>
</dbReference>
<dbReference type="PROSITE" id="PS01124">
    <property type="entry name" value="HTH_ARAC_FAMILY_2"/>
    <property type="match status" value="1"/>
</dbReference>
<evidence type="ECO:0000256" key="3">
    <source>
        <dbReference type="ARBA" id="ARBA00023163"/>
    </source>
</evidence>
<sequence>MPVNPMKWRWHVPTRSFLFRLIAANTIVFGLSLLMLSAVNYTFTNMISEKQISETTRKLLHQTDASIEMLYERAFRAGEQLLNDKDVIQSLYAPNLDPVDSLALDRKLHEIVNANDFIDSVYLRNGATGQFIHSIPRDVEIADIDPEARKLVQVRNGLGKMIFLPHRQQYVYSGKRYDNPILSLIFIPSDARSEYAIFINLKLSALQDLFDKMGNSPESSFMVTNKNGILITRSDKPDAFMDAASGAEFMGKVMNSGTDSGSFVASMNGSKSLITYTYNDKLEWYLVNATSYAYLAQGSFILQRNIIIVSLLMLLACFAATILMNRKIYGPIGNVVQMVRGSQPANASGEARNGSADEAAYLSDVFKSLIGKVTSLEDSAVKSREKLKESYLKDLLFSGISAGDLHEELHAAQHGILLRTGPMRALTVVVEDSLQREGSVTDTGIRLVKDTVFELARRIFPERDEMEKVDVGRQSLAILMREPEDHPSIHRLNRLVQQAERVTGFQMKIGVGGRAESIGELGRSFEEARAALEYSFVDNRRTVYDFEGVRAATGTPFRYPAKLERALFDAVKVNDRKEARRILGEWFEALRGSAPADIRAALRQSVTTIEHEFGTMTDFTPLLMDRGEDSLYGIVQRFAELERVEAFYGDLVDFIIGQLQTNRHQDRGELVKTACGFIRNHYRSSGLSAELVASELDISVPYFSKLFNEAMGVSFTQYVTDLRLYDAEQLLLTTTLNVKEIGERIGFQNSSYFITVFKKKNGTSPNQFRKLNKAGRAAEP</sequence>
<name>A0ABQ4LYB8_9BACL</name>
<protein>
    <recommendedName>
        <fullName evidence="5">HTH araC/xylS-type domain-containing protein</fullName>
    </recommendedName>
</protein>
<dbReference type="SUPFAM" id="SSF46689">
    <property type="entry name" value="Homeodomain-like"/>
    <property type="match status" value="1"/>
</dbReference>
<dbReference type="InterPro" id="IPR018060">
    <property type="entry name" value="HTH_AraC"/>
</dbReference>
<feature type="transmembrane region" description="Helical" evidence="4">
    <location>
        <begin position="21"/>
        <end position="43"/>
    </location>
</feature>
<reference evidence="6 7" key="1">
    <citation type="submission" date="2021-03" db="EMBL/GenBank/DDBJ databases">
        <title>Antimicrobial resistance genes in bacteria isolated from Japanese honey, and their potential for conferring macrolide and lincosamide resistance in the American foulbrood pathogen Paenibacillus larvae.</title>
        <authorList>
            <person name="Okamoto M."/>
            <person name="Kumagai M."/>
            <person name="Kanamori H."/>
            <person name="Takamatsu D."/>
        </authorList>
    </citation>
    <scope>NUCLEOTIDE SEQUENCE [LARGE SCALE GENOMIC DNA]</scope>
    <source>
        <strain evidence="6 7">J21TS3</strain>
    </source>
</reference>
<keyword evidence="3" id="KW-0804">Transcription</keyword>
<keyword evidence="4" id="KW-0472">Membrane</keyword>
<dbReference type="Pfam" id="PF17853">
    <property type="entry name" value="GGDEF_2"/>
    <property type="match status" value="1"/>
</dbReference>
<evidence type="ECO:0000256" key="4">
    <source>
        <dbReference type="SAM" id="Phobius"/>
    </source>
</evidence>
<dbReference type="PROSITE" id="PS00041">
    <property type="entry name" value="HTH_ARAC_FAMILY_1"/>
    <property type="match status" value="1"/>
</dbReference>
<dbReference type="SMART" id="SM00342">
    <property type="entry name" value="HTH_ARAC"/>
    <property type="match status" value="1"/>
</dbReference>
<dbReference type="PANTHER" id="PTHR43280">
    <property type="entry name" value="ARAC-FAMILY TRANSCRIPTIONAL REGULATOR"/>
    <property type="match status" value="1"/>
</dbReference>
<dbReference type="PRINTS" id="PR00032">
    <property type="entry name" value="HTHARAC"/>
</dbReference>
<evidence type="ECO:0000313" key="7">
    <source>
        <dbReference type="Proteomes" id="UP000680638"/>
    </source>
</evidence>
<evidence type="ECO:0000256" key="2">
    <source>
        <dbReference type="ARBA" id="ARBA00023125"/>
    </source>
</evidence>